<dbReference type="PANTHER" id="PTHR33800:SF1">
    <property type="entry name" value="OS02G0698100 PROTEIN"/>
    <property type="match status" value="1"/>
</dbReference>
<dbReference type="OrthoDB" id="616378at2759"/>
<sequence>MNPSGAGMGFIPTATRRPVSRSRDVQVSAKKMCLSSIASSSSISVPQGWADLPQELLQSIILLLRSPQETLAFAATCHPWYAAFSSCLHALSLLDFFPPLLLRPTLPDSDNNPSVCFIDPLNTVAPRKCQIPWRTVYKMSYVGSSYGNIIYFHFDTQKCHLFDAFTGDEVESPRLSIDKHDHPLFSALTTPLASPDSNLLVQVGLFLFQWKVGSKSWIKNRLPFWKKYVKRCPLDIPVLHVAIFKGEIFAVDSNLNLYRGRFSPRFKMWNANVVWEDIFKGSTFCNMWLVVCSDMLLLIARAKDRYLAAKLIDLSSSPRWVKVERLENWAVFLSRKADAPAFACKNPEKWGGRSNCVYFCNDSSDLQTDYLKTCNADKAWGVVQLGEEVVKGQHSLKYTEYWRWSHIQRLLELTPMWVFPGVFSRIHQ</sequence>
<reference evidence="2 3" key="1">
    <citation type="journal article" date="2019" name="Sci. Rep.">
        <title>A high-quality genome of Eragrostis curvula grass provides insights into Poaceae evolution and supports new strategies to enhance forage quality.</title>
        <authorList>
            <person name="Carballo J."/>
            <person name="Santos B.A.C.M."/>
            <person name="Zappacosta D."/>
            <person name="Garbus I."/>
            <person name="Selva J.P."/>
            <person name="Gallo C.A."/>
            <person name="Diaz A."/>
            <person name="Albertini E."/>
            <person name="Caccamo M."/>
            <person name="Echenique V."/>
        </authorList>
    </citation>
    <scope>NUCLEOTIDE SEQUENCE [LARGE SCALE GENOMIC DNA]</scope>
    <source>
        <strain evidence="3">cv. Victoria</strain>
        <tissue evidence="2">Leaf</tissue>
    </source>
</reference>
<dbReference type="AlphaFoldDB" id="A0A5J9SGP0"/>
<evidence type="ECO:0000313" key="2">
    <source>
        <dbReference type="EMBL" id="TVT98464.1"/>
    </source>
</evidence>
<dbReference type="InterPro" id="IPR005174">
    <property type="entry name" value="KIB1-4_b-propeller"/>
</dbReference>
<dbReference type="PANTHER" id="PTHR33800">
    <property type="entry name" value="OS06G0113600 PROTEIN"/>
    <property type="match status" value="1"/>
</dbReference>
<dbReference type="Proteomes" id="UP000324897">
    <property type="component" value="Unassembled WGS sequence"/>
</dbReference>
<organism evidence="2 3">
    <name type="scientific">Eragrostis curvula</name>
    <name type="common">weeping love grass</name>
    <dbReference type="NCBI Taxonomy" id="38414"/>
    <lineage>
        <taxon>Eukaryota</taxon>
        <taxon>Viridiplantae</taxon>
        <taxon>Streptophyta</taxon>
        <taxon>Embryophyta</taxon>
        <taxon>Tracheophyta</taxon>
        <taxon>Spermatophyta</taxon>
        <taxon>Magnoliopsida</taxon>
        <taxon>Liliopsida</taxon>
        <taxon>Poales</taxon>
        <taxon>Poaceae</taxon>
        <taxon>PACMAD clade</taxon>
        <taxon>Chloridoideae</taxon>
        <taxon>Eragrostideae</taxon>
        <taxon>Eragrostidinae</taxon>
        <taxon>Eragrostis</taxon>
    </lineage>
</organism>
<protein>
    <recommendedName>
        <fullName evidence="1">KIB1-4 beta-propeller domain-containing protein</fullName>
    </recommendedName>
</protein>
<feature type="domain" description="KIB1-4 beta-propeller" evidence="1">
    <location>
        <begin position="132"/>
        <end position="367"/>
    </location>
</feature>
<dbReference type="Pfam" id="PF03478">
    <property type="entry name" value="Beta-prop_KIB1-4"/>
    <property type="match status" value="1"/>
</dbReference>
<keyword evidence="3" id="KW-1185">Reference proteome</keyword>
<comment type="caution">
    <text evidence="2">The sequence shown here is derived from an EMBL/GenBank/DDBJ whole genome shotgun (WGS) entry which is preliminary data.</text>
</comment>
<dbReference type="SUPFAM" id="SSF81383">
    <property type="entry name" value="F-box domain"/>
    <property type="match status" value="1"/>
</dbReference>
<evidence type="ECO:0000259" key="1">
    <source>
        <dbReference type="Pfam" id="PF03478"/>
    </source>
</evidence>
<evidence type="ECO:0000313" key="3">
    <source>
        <dbReference type="Proteomes" id="UP000324897"/>
    </source>
</evidence>
<dbReference type="InterPro" id="IPR036047">
    <property type="entry name" value="F-box-like_dom_sf"/>
</dbReference>
<proteinExistence type="predicted"/>
<dbReference type="EMBL" id="RWGY01000854">
    <property type="protein sequence ID" value="TVT98464.1"/>
    <property type="molecule type" value="Genomic_DNA"/>
</dbReference>
<name>A0A5J9SGP0_9POAL</name>
<gene>
    <name evidence="2" type="ORF">EJB05_56229</name>
</gene>
<dbReference type="Gramene" id="TVT98464">
    <property type="protein sequence ID" value="TVT98464"/>
    <property type="gene ID" value="EJB05_56229"/>
</dbReference>
<accession>A0A5J9SGP0</accession>